<dbReference type="GO" id="GO:0009253">
    <property type="term" value="P:peptidoglycan catabolic process"/>
    <property type="evidence" value="ECO:0007669"/>
    <property type="project" value="InterPro"/>
</dbReference>
<dbReference type="PANTHER" id="PTHR30404:SF0">
    <property type="entry name" value="N-ACETYLMURAMOYL-L-ALANINE AMIDASE AMIC"/>
    <property type="match status" value="1"/>
</dbReference>
<keyword evidence="1" id="KW-0378">Hydrolase</keyword>
<evidence type="ECO:0000256" key="2">
    <source>
        <dbReference type="SAM" id="MobiDB-lite"/>
    </source>
</evidence>
<evidence type="ECO:0000259" key="3">
    <source>
        <dbReference type="SMART" id="SM00646"/>
    </source>
</evidence>
<name>A0A949U0E7_9CLOT</name>
<reference evidence="4" key="1">
    <citation type="submission" date="2020-12" db="EMBL/GenBank/DDBJ databases">
        <title>Clostridium thailandense sp. nov., a novel acetogenic bacterium isolated from peat land soil in Thailand.</title>
        <authorList>
            <person name="Chaikitkaew S."/>
            <person name="Birkeland N.K."/>
        </authorList>
    </citation>
    <scope>NUCLEOTIDE SEQUENCE</scope>
    <source>
        <strain evidence="4">PL3</strain>
    </source>
</reference>
<dbReference type="InterPro" id="IPR002508">
    <property type="entry name" value="MurNAc-LAA_cat"/>
</dbReference>
<sequence>MKKSKTMIISLILVLLIVIFVSKALQDSYLKITNSKVTMGKNKSVSVVKNNEEKSHQKEENKTKISENTHVAEAKEKKVVFIDPGHANRSNLEKEPIAPNSSKMKIKDGGGAEGVVSKTPEYLVNMKVSLKLKAFLQEKGYIVKMTKEDNSLSLGNVERAEVANKENAALVIRIHADSNDNSSVKGSSMLVPASINENTKLIHDKSSNYGKIILDTLVNEVGMKNRGVVERDDMTGFNWSKVPVVLIEMGFLSNEEEDKLLNTDDYQNKVAKALADGIDLALK</sequence>
<evidence type="ECO:0000313" key="5">
    <source>
        <dbReference type="Proteomes" id="UP000694308"/>
    </source>
</evidence>
<feature type="region of interest" description="Disordered" evidence="2">
    <location>
        <begin position="43"/>
        <end position="69"/>
    </location>
</feature>
<dbReference type="PANTHER" id="PTHR30404">
    <property type="entry name" value="N-ACETYLMURAMOYL-L-ALANINE AMIDASE"/>
    <property type="match status" value="1"/>
</dbReference>
<feature type="domain" description="MurNAc-LAA" evidence="3">
    <location>
        <begin position="160"/>
        <end position="279"/>
    </location>
</feature>
<dbReference type="GO" id="GO:0030288">
    <property type="term" value="C:outer membrane-bounded periplasmic space"/>
    <property type="evidence" value="ECO:0007669"/>
    <property type="project" value="TreeGrafter"/>
</dbReference>
<keyword evidence="5" id="KW-1185">Reference proteome</keyword>
<dbReference type="Proteomes" id="UP000694308">
    <property type="component" value="Unassembled WGS sequence"/>
</dbReference>
<dbReference type="RefSeq" id="WP_218322091.1">
    <property type="nucleotide sequence ID" value="NZ_JAEEGC010000106.1"/>
</dbReference>
<evidence type="ECO:0000313" key="4">
    <source>
        <dbReference type="EMBL" id="MBV7275035.1"/>
    </source>
</evidence>
<proteinExistence type="predicted"/>
<gene>
    <name evidence="4" type="ORF">I6U48_19225</name>
</gene>
<accession>A0A949U0E7</accession>
<feature type="compositionally biased region" description="Basic and acidic residues" evidence="2">
    <location>
        <begin position="50"/>
        <end position="69"/>
    </location>
</feature>
<dbReference type="CDD" id="cd02696">
    <property type="entry name" value="MurNAc-LAA"/>
    <property type="match status" value="1"/>
</dbReference>
<dbReference type="SMART" id="SM00646">
    <property type="entry name" value="Ami_3"/>
    <property type="match status" value="1"/>
</dbReference>
<protein>
    <submittedName>
        <fullName evidence="4">N-acetylmuramoyl-L-alanine amidase</fullName>
    </submittedName>
</protein>
<evidence type="ECO:0000256" key="1">
    <source>
        <dbReference type="ARBA" id="ARBA00022801"/>
    </source>
</evidence>
<comment type="caution">
    <text evidence="4">The sequence shown here is derived from an EMBL/GenBank/DDBJ whole genome shotgun (WGS) entry which is preliminary data.</text>
</comment>
<dbReference type="Pfam" id="PF01520">
    <property type="entry name" value="Amidase_3"/>
    <property type="match status" value="1"/>
</dbReference>
<dbReference type="EMBL" id="JAEEGC010000106">
    <property type="protein sequence ID" value="MBV7275035.1"/>
    <property type="molecule type" value="Genomic_DNA"/>
</dbReference>
<dbReference type="GO" id="GO:0008745">
    <property type="term" value="F:N-acetylmuramoyl-L-alanine amidase activity"/>
    <property type="evidence" value="ECO:0007669"/>
    <property type="project" value="InterPro"/>
</dbReference>
<organism evidence="4 5">
    <name type="scientific">Clostridium thailandense</name>
    <dbReference type="NCBI Taxonomy" id="2794346"/>
    <lineage>
        <taxon>Bacteria</taxon>
        <taxon>Bacillati</taxon>
        <taxon>Bacillota</taxon>
        <taxon>Clostridia</taxon>
        <taxon>Eubacteriales</taxon>
        <taxon>Clostridiaceae</taxon>
        <taxon>Clostridium</taxon>
    </lineage>
</organism>
<dbReference type="AlphaFoldDB" id="A0A949U0E7"/>
<dbReference type="InterPro" id="IPR050695">
    <property type="entry name" value="N-acetylmuramoyl_amidase_3"/>
</dbReference>